<reference evidence="14" key="2">
    <citation type="submission" date="2025-08" db="UniProtKB">
        <authorList>
            <consortium name="Ensembl"/>
        </authorList>
    </citation>
    <scope>IDENTIFICATION</scope>
</reference>
<organism evidence="14 15">
    <name type="scientific">Anolis carolinensis</name>
    <name type="common">Green anole</name>
    <name type="synonym">American chameleon</name>
    <dbReference type="NCBI Taxonomy" id="28377"/>
    <lineage>
        <taxon>Eukaryota</taxon>
        <taxon>Metazoa</taxon>
        <taxon>Chordata</taxon>
        <taxon>Craniata</taxon>
        <taxon>Vertebrata</taxon>
        <taxon>Euteleostomi</taxon>
        <taxon>Lepidosauria</taxon>
        <taxon>Squamata</taxon>
        <taxon>Bifurcata</taxon>
        <taxon>Unidentata</taxon>
        <taxon>Episquamata</taxon>
        <taxon>Toxicofera</taxon>
        <taxon>Iguania</taxon>
        <taxon>Dactyloidae</taxon>
        <taxon>Anolis</taxon>
    </lineage>
</organism>
<keyword evidence="5 12" id="KW-0812">Transmembrane</keyword>
<evidence type="ECO:0000313" key="14">
    <source>
        <dbReference type="Ensembl" id="ENSACAP00000028245.1"/>
    </source>
</evidence>
<evidence type="ECO:0000256" key="9">
    <source>
        <dbReference type="ARBA" id="ARBA00023170"/>
    </source>
</evidence>
<evidence type="ECO:0000256" key="5">
    <source>
        <dbReference type="ARBA" id="ARBA00022692"/>
    </source>
</evidence>
<dbReference type="AlphaFoldDB" id="A0A803SZ55"/>
<protein>
    <recommendedName>
        <fullName evidence="12">Taste receptor type 2</fullName>
    </recommendedName>
</protein>
<dbReference type="GO" id="GO:0033038">
    <property type="term" value="F:bitter taste receptor activity"/>
    <property type="evidence" value="ECO:0000318"/>
    <property type="project" value="GO_Central"/>
</dbReference>
<keyword evidence="8 12" id="KW-0472">Membrane</keyword>
<name>A0A803SZ55_ANOCA</name>
<dbReference type="Ensembl" id="ENSACAT00000000907.3">
    <property type="protein sequence ID" value="ENSACAP00000028245.1"/>
    <property type="gene ID" value="ENSACAG00000038133.1"/>
</dbReference>
<dbReference type="Gene3D" id="1.20.1070.10">
    <property type="entry name" value="Rhodopsin 7-helix transmembrane proteins"/>
    <property type="match status" value="1"/>
</dbReference>
<keyword evidence="4 12" id="KW-0716">Sensory transduction</keyword>
<comment type="similarity">
    <text evidence="2 11">Belongs to the G-protein coupled receptor T2R family.</text>
</comment>
<evidence type="ECO:0000256" key="3">
    <source>
        <dbReference type="ARBA" id="ARBA00022480"/>
    </source>
</evidence>
<evidence type="ECO:0000313" key="15">
    <source>
        <dbReference type="Proteomes" id="UP000001646"/>
    </source>
</evidence>
<evidence type="ECO:0000256" key="8">
    <source>
        <dbReference type="ARBA" id="ARBA00023136"/>
    </source>
</evidence>
<feature type="transmembrane region" description="Helical" evidence="13">
    <location>
        <begin position="241"/>
        <end position="259"/>
    </location>
</feature>
<feature type="transmembrane region" description="Helical" evidence="13">
    <location>
        <begin position="12"/>
        <end position="34"/>
    </location>
</feature>
<evidence type="ECO:0000256" key="10">
    <source>
        <dbReference type="ARBA" id="ARBA00023224"/>
    </source>
</evidence>
<keyword evidence="6 13" id="KW-1133">Transmembrane helix</keyword>
<evidence type="ECO:0000256" key="6">
    <source>
        <dbReference type="ARBA" id="ARBA00022989"/>
    </source>
</evidence>
<evidence type="ECO:0000256" key="13">
    <source>
        <dbReference type="SAM" id="Phobius"/>
    </source>
</evidence>
<dbReference type="Proteomes" id="UP000001646">
    <property type="component" value="Unplaced"/>
</dbReference>
<evidence type="ECO:0000256" key="4">
    <source>
        <dbReference type="ARBA" id="ARBA00022606"/>
    </source>
</evidence>
<keyword evidence="9 12" id="KW-0675">Receptor</keyword>
<dbReference type="GO" id="GO:0001580">
    <property type="term" value="P:detection of chemical stimulus involved in sensory perception of bitter taste"/>
    <property type="evidence" value="ECO:0000318"/>
    <property type="project" value="GO_Central"/>
</dbReference>
<comment type="subcellular location">
    <subcellularLocation>
        <location evidence="1 12">Membrane</location>
        <topology evidence="1 12">Multi-pass membrane protein</topology>
    </subcellularLocation>
</comment>
<feature type="transmembrane region" description="Helical" evidence="13">
    <location>
        <begin position="271"/>
        <end position="291"/>
    </location>
</feature>
<sequence>MDNNLISPLGIFTWTIIEGISMVAILGNGFIIVVSGNRWLQTRKMVPSDFLLTSLSISRVFWHVTFGLSYVLEVSIGDIFMYSSAQEAIDFISTFSSMASLWCASWLSVFYCVKVTNFANRFLLWLKPRINVLSVRLLGMSISSLVFMSVPFFQHYAEAKKRCNLTGSLPLNTSQRNDCKFLLLIFRHFQVIVATMNFVISITATILLLTSLWKHTRNLKKSGIDAKDLSAQIHINVMKPLVLYIFLYLSYFAGILNFASHSVHNVDAVELLSDVLRTIFPAAHTITLVLSNPKLKALLVRTLNIRQKVNLVSKDEKTNQISKC</sequence>
<evidence type="ECO:0000256" key="1">
    <source>
        <dbReference type="ARBA" id="ARBA00004141"/>
    </source>
</evidence>
<proteinExistence type="inferred from homology"/>
<feature type="transmembrane region" description="Helical" evidence="13">
    <location>
        <begin position="133"/>
        <end position="153"/>
    </location>
</feature>
<accession>A0A803SZ55</accession>
<feature type="transmembrane region" description="Helical" evidence="13">
    <location>
        <begin position="50"/>
        <end position="71"/>
    </location>
</feature>
<evidence type="ECO:0000256" key="11">
    <source>
        <dbReference type="RuleBase" id="RU004423"/>
    </source>
</evidence>
<keyword evidence="7 12" id="KW-0297">G-protein coupled receptor</keyword>
<dbReference type="SUPFAM" id="SSF81321">
    <property type="entry name" value="Family A G protein-coupled receptor-like"/>
    <property type="match status" value="1"/>
</dbReference>
<evidence type="ECO:0000256" key="2">
    <source>
        <dbReference type="ARBA" id="ARBA00007376"/>
    </source>
</evidence>
<dbReference type="PANTHER" id="PTHR11394:SF47">
    <property type="entry name" value="TASTE RECEPTOR TYPE 2 MEMBER 40"/>
    <property type="match status" value="1"/>
</dbReference>
<dbReference type="InParanoid" id="A0A803SZ55"/>
<keyword evidence="3 12" id="KW-0919">Taste</keyword>
<dbReference type="PANTHER" id="PTHR11394">
    <property type="entry name" value="TASTE RECEPTOR TYPE 2"/>
    <property type="match status" value="1"/>
</dbReference>
<keyword evidence="10 12" id="KW-0807">Transducer</keyword>
<feature type="transmembrane region" description="Helical" evidence="13">
    <location>
        <begin position="91"/>
        <end position="113"/>
    </location>
</feature>
<evidence type="ECO:0000256" key="12">
    <source>
        <dbReference type="RuleBase" id="RU004424"/>
    </source>
</evidence>
<dbReference type="GeneTree" id="ENSGT01150000286961"/>
<dbReference type="FunFam" id="1.20.1070.10:FF:000055">
    <property type="entry name" value="Taste receptor type 2"/>
    <property type="match status" value="1"/>
</dbReference>
<dbReference type="InterPro" id="IPR007960">
    <property type="entry name" value="TAS2R"/>
</dbReference>
<feature type="transmembrane region" description="Helical" evidence="13">
    <location>
        <begin position="191"/>
        <end position="213"/>
    </location>
</feature>
<dbReference type="Pfam" id="PF05296">
    <property type="entry name" value="TAS2R"/>
    <property type="match status" value="1"/>
</dbReference>
<reference evidence="14" key="3">
    <citation type="submission" date="2025-09" db="UniProtKB">
        <authorList>
            <consortium name="Ensembl"/>
        </authorList>
    </citation>
    <scope>IDENTIFICATION</scope>
</reference>
<reference evidence="14" key="1">
    <citation type="submission" date="2009-12" db="EMBL/GenBank/DDBJ databases">
        <title>The Genome Sequence of Anolis carolinensis (Green Anole Lizard).</title>
        <authorList>
            <consortium name="The Genome Sequencing Platform"/>
            <person name="Di Palma F."/>
            <person name="Alfoldi J."/>
            <person name="Heiman D."/>
            <person name="Young S."/>
            <person name="Grabherr M."/>
            <person name="Johnson J."/>
            <person name="Lander E.S."/>
            <person name="Lindblad-Toh K."/>
        </authorList>
    </citation>
    <scope>NUCLEOTIDE SEQUENCE [LARGE SCALE GENOMIC DNA]</scope>
    <source>
        <strain evidence="14">JBL SC #1</strain>
    </source>
</reference>
<evidence type="ECO:0000256" key="7">
    <source>
        <dbReference type="ARBA" id="ARBA00023040"/>
    </source>
</evidence>
<keyword evidence="15" id="KW-1185">Reference proteome</keyword>
<dbReference type="GO" id="GO:0004930">
    <property type="term" value="F:G protein-coupled receptor activity"/>
    <property type="evidence" value="ECO:0007669"/>
    <property type="project" value="UniProtKB-KW"/>
</dbReference>
<dbReference type="GO" id="GO:0016020">
    <property type="term" value="C:membrane"/>
    <property type="evidence" value="ECO:0000318"/>
    <property type="project" value="GO_Central"/>
</dbReference>